<evidence type="ECO:0000259" key="9">
    <source>
        <dbReference type="PROSITE" id="PS51779"/>
    </source>
</evidence>
<evidence type="ECO:0000256" key="3">
    <source>
        <dbReference type="ARBA" id="ARBA00022618"/>
    </source>
</evidence>
<evidence type="ECO:0000256" key="7">
    <source>
        <dbReference type="ARBA" id="ARBA00023306"/>
    </source>
</evidence>
<reference evidence="10 11" key="1">
    <citation type="submission" date="2016-05" db="EMBL/GenBank/DDBJ databases">
        <title>Microbial solvent formation.</title>
        <authorList>
            <person name="Poehlein A."/>
            <person name="Montoya Solano J.D."/>
            <person name="Flitsch S."/>
            <person name="Krabben P."/>
            <person name="Duerre P."/>
            <person name="Daniel R."/>
        </authorList>
    </citation>
    <scope>NUCLEOTIDE SEQUENCE [LARGE SCALE GENOMIC DNA]</scope>
    <source>
        <strain evidence="10 11">L1-8</strain>
    </source>
</reference>
<dbReference type="AlphaFoldDB" id="A0A1S8MYJ3"/>
<dbReference type="Pfam" id="PF03799">
    <property type="entry name" value="FtsQ_DivIB_C"/>
    <property type="match status" value="1"/>
</dbReference>
<comment type="caution">
    <text evidence="10">The sequence shown here is derived from an EMBL/GenBank/DDBJ whole genome shotgun (WGS) entry which is preliminary data.</text>
</comment>
<dbReference type="PANTHER" id="PTHR37820:SF1">
    <property type="entry name" value="CELL DIVISION PROTEIN FTSQ"/>
    <property type="match status" value="1"/>
</dbReference>
<comment type="subcellular location">
    <subcellularLocation>
        <location evidence="1">Membrane</location>
    </subcellularLocation>
</comment>
<dbReference type="InterPro" id="IPR005548">
    <property type="entry name" value="Cell_div_FtsQ/DivIB_C"/>
</dbReference>
<dbReference type="Pfam" id="PF08478">
    <property type="entry name" value="POTRA_1"/>
    <property type="match status" value="1"/>
</dbReference>
<keyword evidence="4 8" id="KW-0812">Transmembrane</keyword>
<dbReference type="InterPro" id="IPR050487">
    <property type="entry name" value="FtsQ_DivIB"/>
</dbReference>
<evidence type="ECO:0000256" key="4">
    <source>
        <dbReference type="ARBA" id="ARBA00022692"/>
    </source>
</evidence>
<keyword evidence="5 8" id="KW-1133">Transmembrane helix</keyword>
<dbReference type="GO" id="GO:0005886">
    <property type="term" value="C:plasma membrane"/>
    <property type="evidence" value="ECO:0007669"/>
    <property type="project" value="TreeGrafter"/>
</dbReference>
<evidence type="ECO:0000256" key="6">
    <source>
        <dbReference type="ARBA" id="ARBA00023136"/>
    </source>
</evidence>
<keyword evidence="6 8" id="KW-0472">Membrane</keyword>
<dbReference type="EMBL" id="LZYZ01000007">
    <property type="protein sequence ID" value="OOM09233.1"/>
    <property type="molecule type" value="Genomic_DNA"/>
</dbReference>
<accession>A0A1S8MYJ3</accession>
<dbReference type="InterPro" id="IPR013685">
    <property type="entry name" value="POTRA_FtsQ_type"/>
</dbReference>
<keyword evidence="7" id="KW-0131">Cell cycle</keyword>
<feature type="domain" description="POTRA" evidence="9">
    <location>
        <begin position="66"/>
        <end position="134"/>
    </location>
</feature>
<gene>
    <name evidence="10" type="primary">divIB</name>
    <name evidence="10" type="ORF">CLOSAC_35130</name>
</gene>
<evidence type="ECO:0000313" key="10">
    <source>
        <dbReference type="EMBL" id="OOM09233.1"/>
    </source>
</evidence>
<dbReference type="InterPro" id="IPR034746">
    <property type="entry name" value="POTRA"/>
</dbReference>
<dbReference type="STRING" id="169679.CSACC_27250"/>
<dbReference type="GO" id="GO:0051301">
    <property type="term" value="P:cell division"/>
    <property type="evidence" value="ECO:0007669"/>
    <property type="project" value="UniProtKB-KW"/>
</dbReference>
<name>A0A1S8MYJ3_CLOSA</name>
<evidence type="ECO:0000313" key="11">
    <source>
        <dbReference type="Proteomes" id="UP000191154"/>
    </source>
</evidence>
<organism evidence="10 11">
    <name type="scientific">Clostridium saccharobutylicum</name>
    <dbReference type="NCBI Taxonomy" id="169679"/>
    <lineage>
        <taxon>Bacteria</taxon>
        <taxon>Bacillati</taxon>
        <taxon>Bacillota</taxon>
        <taxon>Clostridia</taxon>
        <taxon>Eubacteriales</taxon>
        <taxon>Clostridiaceae</taxon>
        <taxon>Clostridium</taxon>
    </lineage>
</organism>
<dbReference type="Proteomes" id="UP000191154">
    <property type="component" value="Unassembled WGS sequence"/>
</dbReference>
<feature type="transmembrane region" description="Helical" evidence="8">
    <location>
        <begin position="45"/>
        <end position="67"/>
    </location>
</feature>
<sequence>MEFKVILYLEYILLKNRMQRVGRYMIKSSNKLILKARRKKRIRRVIWIFVILIIGGIIFVTKSNFFVVKKVAILGNPIMSGEDIKKKTENLIGQNIFFINKSNILNEAKKNPYIDGIEISKVYPKQVNIKIAEKQGVYCTEKDGQYYVFSNKGVLLEKTNNIENRNLINIKGINLSDGELGEEIVDNDRILSFLEVFQKIVDINPTNYNIESIDLSDLMNIRVYIGDIEGRIGNDENIPNKMNKLLHIIESPEIGIKSGYVDVGFDGSPIYYSK</sequence>
<dbReference type="Gene3D" id="3.10.20.310">
    <property type="entry name" value="membrane protein fhac"/>
    <property type="match status" value="1"/>
</dbReference>
<evidence type="ECO:0000256" key="2">
    <source>
        <dbReference type="ARBA" id="ARBA00022475"/>
    </source>
</evidence>
<evidence type="ECO:0000256" key="5">
    <source>
        <dbReference type="ARBA" id="ARBA00022989"/>
    </source>
</evidence>
<keyword evidence="2" id="KW-1003">Cell membrane</keyword>
<keyword evidence="3 10" id="KW-0132">Cell division</keyword>
<evidence type="ECO:0000256" key="1">
    <source>
        <dbReference type="ARBA" id="ARBA00004370"/>
    </source>
</evidence>
<protein>
    <submittedName>
        <fullName evidence="10">Cell division protein DivIB</fullName>
    </submittedName>
</protein>
<proteinExistence type="predicted"/>
<evidence type="ECO:0000256" key="8">
    <source>
        <dbReference type="SAM" id="Phobius"/>
    </source>
</evidence>
<dbReference type="PROSITE" id="PS51779">
    <property type="entry name" value="POTRA"/>
    <property type="match status" value="1"/>
</dbReference>
<dbReference type="PANTHER" id="PTHR37820">
    <property type="entry name" value="CELL DIVISION PROTEIN DIVIB"/>
    <property type="match status" value="1"/>
</dbReference>